<dbReference type="SUPFAM" id="SSF51735">
    <property type="entry name" value="NAD(P)-binding Rossmann-fold domains"/>
    <property type="match status" value="1"/>
</dbReference>
<evidence type="ECO:0000259" key="6">
    <source>
        <dbReference type="Pfam" id="PF01370"/>
    </source>
</evidence>
<comment type="similarity">
    <text evidence="2">Belongs to the NAD(P)-dependent epimerase/dehydratase family.</text>
</comment>
<accession>A0AA94KZU2</accession>
<dbReference type="Proteomes" id="UP000198506">
    <property type="component" value="Unassembled WGS sequence"/>
</dbReference>
<evidence type="ECO:0000313" key="8">
    <source>
        <dbReference type="Proteomes" id="UP000198506"/>
    </source>
</evidence>
<sequence>MGRALVVGGNGFLGAHLVDALAADGWQVDVFDRFSTAPRYRASAPRALRGTFSAGDAIREAVAGHDLIIHALSATTPAQGLGGPQADVQANLLPTLDLLGEAVRTGVGRVLFISSGGTVYGSAEGAVPEDAPLLPISPYGIGKVAIEHYLHYFAIEHGLPSAVLRVANPYGLRADATLPEFGLVSALLRAAAADGRATRLGDGSMVRDYLHVDDVVAQVRAVVADPAFSGPLNIGSGVGRSVQQIIEQVRATTGAALPVDERPAPASFVEHIVLDTSRFATTFGQLLAVPLAEGIERTWRDWRR</sequence>
<feature type="domain" description="NAD-dependent epimerase/dehydratase" evidence="6">
    <location>
        <begin position="4"/>
        <end position="235"/>
    </location>
</feature>
<dbReference type="PANTHER" id="PTHR43725">
    <property type="entry name" value="UDP-GLUCOSE 4-EPIMERASE"/>
    <property type="match status" value="1"/>
</dbReference>
<protein>
    <recommendedName>
        <fullName evidence="3">UDP-glucose 4-epimerase</fullName>
    </recommendedName>
    <alternativeName>
        <fullName evidence="5">Galactowaldenase</fullName>
    </alternativeName>
    <alternativeName>
        <fullName evidence="4">UDP-galactose 4-epimerase</fullName>
    </alternativeName>
</protein>
<dbReference type="Gene3D" id="3.40.50.720">
    <property type="entry name" value="NAD(P)-binding Rossmann-like Domain"/>
    <property type="match status" value="1"/>
</dbReference>
<comment type="pathway">
    <text evidence="1">Carbohydrate metabolism; galactose metabolism.</text>
</comment>
<keyword evidence="8" id="KW-1185">Reference proteome</keyword>
<dbReference type="EMBL" id="FOZN01000003">
    <property type="protein sequence ID" value="SFS14170.1"/>
    <property type="molecule type" value="Genomic_DNA"/>
</dbReference>
<reference evidence="7 8" key="1">
    <citation type="submission" date="2016-10" db="EMBL/GenBank/DDBJ databases">
        <authorList>
            <person name="Varghese N."/>
            <person name="Submissions S."/>
        </authorList>
    </citation>
    <scope>NUCLEOTIDE SEQUENCE [LARGE SCALE GENOMIC DNA]</scope>
    <source>
        <strain evidence="7 8">IAM 15147</strain>
    </source>
</reference>
<evidence type="ECO:0000313" key="7">
    <source>
        <dbReference type="EMBL" id="SFS14170.1"/>
    </source>
</evidence>
<dbReference type="InterPro" id="IPR036291">
    <property type="entry name" value="NAD(P)-bd_dom_sf"/>
</dbReference>
<comment type="caution">
    <text evidence="7">The sequence shown here is derived from an EMBL/GenBank/DDBJ whole genome shotgun (WGS) entry which is preliminary data.</text>
</comment>
<dbReference type="InterPro" id="IPR001509">
    <property type="entry name" value="Epimerase_deHydtase"/>
</dbReference>
<gene>
    <name evidence="7" type="ORF">SAMN04487783_1783</name>
</gene>
<organism evidence="7 8">
    <name type="scientific">Agrococcus baldri</name>
    <dbReference type="NCBI Taxonomy" id="153730"/>
    <lineage>
        <taxon>Bacteria</taxon>
        <taxon>Bacillati</taxon>
        <taxon>Actinomycetota</taxon>
        <taxon>Actinomycetes</taxon>
        <taxon>Micrococcales</taxon>
        <taxon>Microbacteriaceae</taxon>
        <taxon>Agrococcus</taxon>
    </lineage>
</organism>
<evidence type="ECO:0000256" key="3">
    <source>
        <dbReference type="ARBA" id="ARBA00018569"/>
    </source>
</evidence>
<dbReference type="AlphaFoldDB" id="A0AA94KZU2"/>
<dbReference type="RefSeq" id="WP_092918054.1">
    <property type="nucleotide sequence ID" value="NZ_FOZN01000003.1"/>
</dbReference>
<evidence type="ECO:0000256" key="2">
    <source>
        <dbReference type="ARBA" id="ARBA00007637"/>
    </source>
</evidence>
<evidence type="ECO:0000256" key="5">
    <source>
        <dbReference type="ARBA" id="ARBA00033067"/>
    </source>
</evidence>
<evidence type="ECO:0000256" key="4">
    <source>
        <dbReference type="ARBA" id="ARBA00031367"/>
    </source>
</evidence>
<dbReference type="Pfam" id="PF01370">
    <property type="entry name" value="Epimerase"/>
    <property type="match status" value="1"/>
</dbReference>
<dbReference type="PANTHER" id="PTHR43725:SF53">
    <property type="entry name" value="UDP-ARABINOSE 4-EPIMERASE 1"/>
    <property type="match status" value="1"/>
</dbReference>
<proteinExistence type="inferred from homology"/>
<evidence type="ECO:0000256" key="1">
    <source>
        <dbReference type="ARBA" id="ARBA00004947"/>
    </source>
</evidence>
<name>A0AA94KZU2_9MICO</name>